<dbReference type="EMBL" id="QKZV01000002">
    <property type="protein sequence ID" value="PZX64738.1"/>
    <property type="molecule type" value="Genomic_DNA"/>
</dbReference>
<dbReference type="Proteomes" id="UP000249720">
    <property type="component" value="Unassembled WGS sequence"/>
</dbReference>
<keyword evidence="2" id="KW-1185">Reference proteome</keyword>
<evidence type="ECO:0000313" key="2">
    <source>
        <dbReference type="Proteomes" id="UP000249720"/>
    </source>
</evidence>
<sequence>MKKIFIVLIIFTIGFAGKTMAQRGGFDPAQMKARQIEQLKSSNLNLTDVQMDSIVSINMDMMQQMRGMRDLSPDERMSKMKELNELRLKRWTAALNNDKALAQKVEDFYEQQRKQRMQNRGQQ</sequence>
<name>A0A2W7RVL2_9BACT</name>
<comment type="caution">
    <text evidence="1">The sequence shown here is derived from an EMBL/GenBank/DDBJ whole genome shotgun (WGS) entry which is preliminary data.</text>
</comment>
<organism evidence="1 2">
    <name type="scientific">Hydrotalea sandarakina</name>
    <dbReference type="NCBI Taxonomy" id="1004304"/>
    <lineage>
        <taxon>Bacteria</taxon>
        <taxon>Pseudomonadati</taxon>
        <taxon>Bacteroidota</taxon>
        <taxon>Chitinophagia</taxon>
        <taxon>Chitinophagales</taxon>
        <taxon>Chitinophagaceae</taxon>
        <taxon>Hydrotalea</taxon>
    </lineage>
</organism>
<dbReference type="OrthoDB" id="677734at2"/>
<protein>
    <recommendedName>
        <fullName evidence="3">LTXXQ motif family protein</fullName>
    </recommendedName>
</protein>
<accession>A0A2W7RVL2</accession>
<evidence type="ECO:0000313" key="1">
    <source>
        <dbReference type="EMBL" id="PZX64738.1"/>
    </source>
</evidence>
<reference evidence="1 2" key="1">
    <citation type="submission" date="2018-06" db="EMBL/GenBank/DDBJ databases">
        <title>Genomic Encyclopedia of Archaeal and Bacterial Type Strains, Phase II (KMG-II): from individual species to whole genera.</title>
        <authorList>
            <person name="Goeker M."/>
        </authorList>
    </citation>
    <scope>NUCLEOTIDE SEQUENCE [LARGE SCALE GENOMIC DNA]</scope>
    <source>
        <strain evidence="1 2">DSM 23241</strain>
    </source>
</reference>
<evidence type="ECO:0008006" key="3">
    <source>
        <dbReference type="Google" id="ProtNLM"/>
    </source>
</evidence>
<gene>
    <name evidence="1" type="ORF">LX80_00939</name>
</gene>
<dbReference type="RefSeq" id="WP_146250377.1">
    <property type="nucleotide sequence ID" value="NZ_QKZV01000002.1"/>
</dbReference>
<proteinExistence type="predicted"/>
<dbReference type="AlphaFoldDB" id="A0A2W7RVL2"/>